<sequence length="156" mass="18026">MNTFQHIFTYQNYLDSLNLIILFGNTPMNPKEIYCLEFLNVCADSMLELDAQLEDSSERRLLRSLLGNLNEQDSLHATRLHLLIKTSRKNSPPELIPKQLLKFKFAKINTLFLVCEGLIGNSFSQDDELDDTEHESSDDDLIWYHFKTTLNGFPAI</sequence>
<gene>
    <name evidence="1" type="ORF">GMARGA_LOCUS26515</name>
</gene>
<dbReference type="PANTHER" id="PTHR15681">
    <property type="entry name" value="MAD2L1-BINDING PROTEIN"/>
    <property type="match status" value="1"/>
</dbReference>
<dbReference type="EMBL" id="CAJVQB010031022">
    <property type="protein sequence ID" value="CAG8816345.1"/>
    <property type="molecule type" value="Genomic_DNA"/>
</dbReference>
<organism evidence="1 2">
    <name type="scientific">Gigaspora margarita</name>
    <dbReference type="NCBI Taxonomy" id="4874"/>
    <lineage>
        <taxon>Eukaryota</taxon>
        <taxon>Fungi</taxon>
        <taxon>Fungi incertae sedis</taxon>
        <taxon>Mucoromycota</taxon>
        <taxon>Glomeromycotina</taxon>
        <taxon>Glomeromycetes</taxon>
        <taxon>Diversisporales</taxon>
        <taxon>Gigasporaceae</taxon>
        <taxon>Gigaspora</taxon>
    </lineage>
</organism>
<accession>A0ABN7W505</accession>
<dbReference type="InterPro" id="IPR009511">
    <property type="entry name" value="MAD1/Cdc20-bound-Mad2-bd"/>
</dbReference>
<name>A0ABN7W505_GIGMA</name>
<comment type="caution">
    <text evidence="1">The sequence shown here is derived from an EMBL/GenBank/DDBJ whole genome shotgun (WGS) entry which is preliminary data.</text>
</comment>
<evidence type="ECO:0000313" key="2">
    <source>
        <dbReference type="Proteomes" id="UP000789901"/>
    </source>
</evidence>
<dbReference type="Gene3D" id="3.30.900.20">
    <property type="match status" value="1"/>
</dbReference>
<dbReference type="Proteomes" id="UP000789901">
    <property type="component" value="Unassembled WGS sequence"/>
</dbReference>
<keyword evidence="2" id="KW-1185">Reference proteome</keyword>
<evidence type="ECO:0000313" key="1">
    <source>
        <dbReference type="EMBL" id="CAG8816345.1"/>
    </source>
</evidence>
<proteinExistence type="predicted"/>
<protein>
    <submittedName>
        <fullName evidence="1">39400_t:CDS:1</fullName>
    </submittedName>
</protein>
<reference evidence="1 2" key="1">
    <citation type="submission" date="2021-06" db="EMBL/GenBank/DDBJ databases">
        <authorList>
            <person name="Kallberg Y."/>
            <person name="Tangrot J."/>
            <person name="Rosling A."/>
        </authorList>
    </citation>
    <scope>NUCLEOTIDE SEQUENCE [LARGE SCALE GENOMIC DNA]</scope>
    <source>
        <strain evidence="1 2">120-4 pot B 10/14</strain>
    </source>
</reference>
<dbReference type="PANTHER" id="PTHR15681:SF1">
    <property type="entry name" value="MAD2L1-BINDING PROTEIN"/>
    <property type="match status" value="1"/>
</dbReference>
<dbReference type="InterPro" id="IPR053729">
    <property type="entry name" value="MAD2L1BP_domain_sf"/>
</dbReference>